<dbReference type="EMBL" id="JBHSKT010000003">
    <property type="protein sequence ID" value="MFC5270031.1"/>
    <property type="molecule type" value="Genomic_DNA"/>
</dbReference>
<dbReference type="Pfam" id="PF08706">
    <property type="entry name" value="D5_N"/>
    <property type="match status" value="1"/>
</dbReference>
<dbReference type="PROSITE" id="PS51206">
    <property type="entry name" value="SF3_HELICASE_1"/>
    <property type="match status" value="1"/>
</dbReference>
<dbReference type="PANTHER" id="PTHR35372">
    <property type="entry name" value="ATP BINDING PROTEIN-RELATED"/>
    <property type="match status" value="1"/>
</dbReference>
<dbReference type="RefSeq" id="WP_378016409.1">
    <property type="nucleotide sequence ID" value="NZ_JBHSKT010000003.1"/>
</dbReference>
<evidence type="ECO:0000256" key="1">
    <source>
        <dbReference type="ARBA" id="ARBA00022741"/>
    </source>
</evidence>
<evidence type="ECO:0000313" key="6">
    <source>
        <dbReference type="Proteomes" id="UP001596161"/>
    </source>
</evidence>
<protein>
    <submittedName>
        <fullName evidence="5">Phage/plasmid primase, P4 family</fullName>
    </submittedName>
</protein>
<dbReference type="Pfam" id="PF19263">
    <property type="entry name" value="DUF5906"/>
    <property type="match status" value="1"/>
</dbReference>
<evidence type="ECO:0000256" key="2">
    <source>
        <dbReference type="ARBA" id="ARBA00022801"/>
    </source>
</evidence>
<proteinExistence type="predicted"/>
<accession>A0ABW0E9X4</accession>
<dbReference type="SUPFAM" id="SSF52540">
    <property type="entry name" value="P-loop containing nucleoside triphosphate hydrolases"/>
    <property type="match status" value="1"/>
</dbReference>
<dbReference type="InterPro" id="IPR051620">
    <property type="entry name" value="ORF904-like_C"/>
</dbReference>
<keyword evidence="3" id="KW-0067">ATP-binding</keyword>
<evidence type="ECO:0000259" key="4">
    <source>
        <dbReference type="PROSITE" id="PS51206"/>
    </source>
</evidence>
<dbReference type="Proteomes" id="UP001596161">
    <property type="component" value="Unassembled WGS sequence"/>
</dbReference>
<dbReference type="InterPro" id="IPR014015">
    <property type="entry name" value="Helicase_SF3_DNA-vir"/>
</dbReference>
<reference evidence="6" key="1">
    <citation type="journal article" date="2019" name="Int. J. Syst. Evol. Microbiol.">
        <title>The Global Catalogue of Microorganisms (GCM) 10K type strain sequencing project: providing services to taxonomists for standard genome sequencing and annotation.</title>
        <authorList>
            <consortium name="The Broad Institute Genomics Platform"/>
            <consortium name="The Broad Institute Genome Sequencing Center for Infectious Disease"/>
            <person name="Wu L."/>
            <person name="Ma J."/>
        </authorList>
    </citation>
    <scope>NUCLEOTIDE SEQUENCE [LARGE SCALE GENOMIC DNA]</scope>
    <source>
        <strain evidence="6">KACC 12602</strain>
    </source>
</reference>
<evidence type="ECO:0000313" key="5">
    <source>
        <dbReference type="EMBL" id="MFC5270031.1"/>
    </source>
</evidence>
<feature type="domain" description="SF3 helicase" evidence="4">
    <location>
        <begin position="218"/>
        <end position="374"/>
    </location>
</feature>
<dbReference type="SMART" id="SM00885">
    <property type="entry name" value="D5_N"/>
    <property type="match status" value="1"/>
</dbReference>
<dbReference type="PANTHER" id="PTHR35372:SF2">
    <property type="entry name" value="SF3 HELICASE DOMAIN-CONTAINING PROTEIN"/>
    <property type="match status" value="1"/>
</dbReference>
<keyword evidence="6" id="KW-1185">Reference proteome</keyword>
<comment type="caution">
    <text evidence="5">The sequence shown here is derived from an EMBL/GenBank/DDBJ whole genome shotgun (WGS) entry which is preliminary data.</text>
</comment>
<gene>
    <name evidence="5" type="ORF">ACFPIB_05380</name>
</gene>
<dbReference type="InterPro" id="IPR006500">
    <property type="entry name" value="Helicase_put_C_phage/plasmid"/>
</dbReference>
<organism evidence="5 6">
    <name type="scientific">Adhaeribacter terreus</name>
    <dbReference type="NCBI Taxonomy" id="529703"/>
    <lineage>
        <taxon>Bacteria</taxon>
        <taxon>Pseudomonadati</taxon>
        <taxon>Bacteroidota</taxon>
        <taxon>Cytophagia</taxon>
        <taxon>Cytophagales</taxon>
        <taxon>Hymenobacteraceae</taxon>
        <taxon>Adhaeribacter</taxon>
    </lineage>
</organism>
<keyword evidence="2" id="KW-0378">Hydrolase</keyword>
<dbReference type="InterPro" id="IPR014818">
    <property type="entry name" value="Phage/plasmid_primase_P4_C"/>
</dbReference>
<name>A0ABW0E9X4_9BACT</name>
<keyword evidence="1" id="KW-0547">Nucleotide-binding</keyword>
<sequence>MVLNPNFNDSLFDQAKPLFTPETIINHVEELIKQAEPIPHAQILARLLDRVNTLDFRELAELEEAEKLNNSHLQIITVEQVLNLAKLNKWGICRNHDFIYLYNGAYWSLFDVEELKAFLGEAAEKMGVDKFKARYFQFRETLFKQFLTLANLPKPEQPKEVVLVNLKNGTFEISPTGHRLRPFDRSDFITYQLPFEYNPEAEAPLFTAYLNKVLPDQERQKVLAEYLGYVFIKNGTIKEEKVLFLYGTGANGKSVFHEVVKALLGAENTSQYSLQDLTNDNGYYRAMIANKLVNYASEISGKLEAATFKQLASGETVSARLPYGNPMQISDYARLIFNVNDLPRDVEQTDAFFRRFLIVPFDVTIPEAEQDKQLHIKIIENELSGVFNWVLQGLNRLLSQKQFTNCQAAHDAREHYKTQSDSVKMFIEENGYKNSPTEYRLIKELYQEYRNFCIDDGFKPVNKSNFIKRLQGFGVPIEKKNIGNVAFIAR</sequence>
<evidence type="ECO:0000256" key="3">
    <source>
        <dbReference type="ARBA" id="ARBA00022840"/>
    </source>
</evidence>
<dbReference type="InterPro" id="IPR027417">
    <property type="entry name" value="P-loop_NTPase"/>
</dbReference>
<dbReference type="NCBIfam" id="TIGR01613">
    <property type="entry name" value="primase_Cterm"/>
    <property type="match status" value="1"/>
</dbReference>
<dbReference type="Gene3D" id="3.40.50.300">
    <property type="entry name" value="P-loop containing nucleotide triphosphate hydrolases"/>
    <property type="match status" value="1"/>
</dbReference>
<dbReference type="InterPro" id="IPR045455">
    <property type="entry name" value="NrS-1_pol-like_helicase"/>
</dbReference>